<accession>A0ABN5C8A5</accession>
<evidence type="ECO:0000313" key="2">
    <source>
        <dbReference type="Proteomes" id="UP000217258"/>
    </source>
</evidence>
<dbReference type="Proteomes" id="UP000217258">
    <property type="component" value="Chromosome I"/>
</dbReference>
<gene>
    <name evidence="1" type="ORF">PISS_a2001</name>
</gene>
<proteinExistence type="predicted"/>
<sequence>MFIYWGETNMRTQRDSALPTCLEARDMSMRSSFNRFLLCPLD</sequence>
<organism evidence="1 2">
    <name type="scientific">Pseudoalteromonas issachenkonii</name>
    <dbReference type="NCBI Taxonomy" id="152297"/>
    <lineage>
        <taxon>Bacteria</taxon>
        <taxon>Pseudomonadati</taxon>
        <taxon>Pseudomonadota</taxon>
        <taxon>Gammaproteobacteria</taxon>
        <taxon>Alteromonadales</taxon>
        <taxon>Pseudoalteromonadaceae</taxon>
        <taxon>Pseudoalteromonas</taxon>
    </lineage>
</organism>
<protein>
    <submittedName>
        <fullName evidence="1">Uncharacterized protein</fullName>
    </submittedName>
</protein>
<dbReference type="EMBL" id="CP011030">
    <property type="protein sequence ID" value="ATC90865.1"/>
    <property type="molecule type" value="Genomic_DNA"/>
</dbReference>
<keyword evidence="2" id="KW-1185">Reference proteome</keyword>
<reference evidence="1 2" key="1">
    <citation type="submission" date="2015-06" db="EMBL/GenBank/DDBJ databases">
        <authorList>
            <person name="Xie B.-B."/>
            <person name="Rong J.-C."/>
            <person name="Qin Q.-L."/>
            <person name="Zhang Y.-Z."/>
        </authorList>
    </citation>
    <scope>NUCLEOTIDE SEQUENCE [LARGE SCALE GENOMIC DNA]</scope>
    <source>
        <strain evidence="1 2">KMM 3549</strain>
    </source>
</reference>
<evidence type="ECO:0000313" key="1">
    <source>
        <dbReference type="EMBL" id="ATC90865.1"/>
    </source>
</evidence>
<name>A0ABN5C8A5_9GAMM</name>